<keyword evidence="11" id="KW-1185">Reference proteome</keyword>
<sequence>MEHSDMSSLQASTTGQPAASDMPPGQRGTIAFHAGTLFTFYAASAAPTPLYRLYQELWGLSPMLVTLVFAVYAFSLLAALLVVGSISDHVGRRPAIAVALMLQVGAMALFAVAQDVTLLLAARIAQGLATGAAASAIGAALVDVSRTRGPLINALSPMLGMATGALVAGILVSWAPAPLRLVYLVLLALNVVQLALLLTRVPETMARRPGALNALWPRLRVPAGLGRQLLGVSPVNVAVWSLGGIFLSIIPTLVSRVTGITSPMLGAGVVCLLTFSAATSVFSNRGRPPMKVLAFGVGCLLPGLLILVLAVRTGSVPLLLLAPVIGGLGFGAIFQGSLNTLLPLVGPQDRAELLSIFYVECYLSMSVPAIAAGALASRIGIVATVEIFALVSGVMAGGGFLALWLGARRRQRCPG</sequence>
<dbReference type="OrthoDB" id="9764259at2"/>
<accession>A0A5B8G130</accession>
<evidence type="ECO:0000256" key="3">
    <source>
        <dbReference type="ARBA" id="ARBA00022475"/>
    </source>
</evidence>
<evidence type="ECO:0000256" key="2">
    <source>
        <dbReference type="ARBA" id="ARBA00022448"/>
    </source>
</evidence>
<dbReference type="GO" id="GO:0005886">
    <property type="term" value="C:plasma membrane"/>
    <property type="evidence" value="ECO:0007669"/>
    <property type="project" value="UniProtKB-SubCell"/>
</dbReference>
<protein>
    <submittedName>
        <fullName evidence="10">MFS transporter</fullName>
    </submittedName>
</protein>
<feature type="transmembrane region" description="Helical" evidence="8">
    <location>
        <begin position="120"/>
        <end position="142"/>
    </location>
</feature>
<evidence type="ECO:0000313" key="10">
    <source>
        <dbReference type="EMBL" id="QDL94415.1"/>
    </source>
</evidence>
<organism evidence="10 11">
    <name type="scientific">Paroceanicella profunda</name>
    <dbReference type="NCBI Taxonomy" id="2579971"/>
    <lineage>
        <taxon>Bacteria</taxon>
        <taxon>Pseudomonadati</taxon>
        <taxon>Pseudomonadota</taxon>
        <taxon>Alphaproteobacteria</taxon>
        <taxon>Rhodobacterales</taxon>
        <taxon>Paracoccaceae</taxon>
        <taxon>Paroceanicella</taxon>
    </lineage>
</organism>
<dbReference type="Pfam" id="PF07690">
    <property type="entry name" value="MFS_1"/>
    <property type="match status" value="1"/>
</dbReference>
<evidence type="ECO:0000256" key="6">
    <source>
        <dbReference type="ARBA" id="ARBA00023136"/>
    </source>
</evidence>
<evidence type="ECO:0000256" key="7">
    <source>
        <dbReference type="SAM" id="MobiDB-lite"/>
    </source>
</evidence>
<feature type="transmembrane region" description="Helical" evidence="8">
    <location>
        <begin position="181"/>
        <end position="199"/>
    </location>
</feature>
<feature type="transmembrane region" description="Helical" evidence="8">
    <location>
        <begin position="292"/>
        <end position="312"/>
    </location>
</feature>
<dbReference type="Proteomes" id="UP000305888">
    <property type="component" value="Plasmid pD4M1B"/>
</dbReference>
<dbReference type="Gene3D" id="1.20.1250.20">
    <property type="entry name" value="MFS general substrate transporter like domains"/>
    <property type="match status" value="1"/>
</dbReference>
<keyword evidence="2" id="KW-0813">Transport</keyword>
<evidence type="ECO:0000256" key="4">
    <source>
        <dbReference type="ARBA" id="ARBA00022692"/>
    </source>
</evidence>
<proteinExistence type="predicted"/>
<feature type="transmembrane region" description="Helical" evidence="8">
    <location>
        <begin position="318"/>
        <end position="345"/>
    </location>
</feature>
<keyword evidence="5 8" id="KW-1133">Transmembrane helix</keyword>
<feature type="transmembrane region" description="Helical" evidence="8">
    <location>
        <begin position="229"/>
        <end position="254"/>
    </location>
</feature>
<gene>
    <name evidence="10" type="ORF">FDP22_21320</name>
</gene>
<keyword evidence="10" id="KW-0614">Plasmid</keyword>
<dbReference type="InterPro" id="IPR050171">
    <property type="entry name" value="MFS_Transporters"/>
</dbReference>
<feature type="domain" description="Major facilitator superfamily (MFS) profile" evidence="9">
    <location>
        <begin position="28"/>
        <end position="410"/>
    </location>
</feature>
<keyword evidence="3" id="KW-1003">Cell membrane</keyword>
<evidence type="ECO:0000259" key="9">
    <source>
        <dbReference type="PROSITE" id="PS50850"/>
    </source>
</evidence>
<feature type="transmembrane region" description="Helical" evidence="8">
    <location>
        <begin position="30"/>
        <end position="51"/>
    </location>
</feature>
<dbReference type="EMBL" id="CP040820">
    <property type="protein sequence ID" value="QDL94415.1"/>
    <property type="molecule type" value="Genomic_DNA"/>
</dbReference>
<feature type="transmembrane region" description="Helical" evidence="8">
    <location>
        <begin position="95"/>
        <end position="114"/>
    </location>
</feature>
<evidence type="ECO:0000256" key="8">
    <source>
        <dbReference type="SAM" id="Phobius"/>
    </source>
</evidence>
<dbReference type="PROSITE" id="PS50850">
    <property type="entry name" value="MFS"/>
    <property type="match status" value="1"/>
</dbReference>
<reference evidence="10 11" key="1">
    <citation type="submission" date="2019-06" db="EMBL/GenBank/DDBJ databases">
        <title>Genome sequence of Rhodobacteraceae bacterium D4M1.</title>
        <authorList>
            <person name="Cao J."/>
        </authorList>
    </citation>
    <scope>NUCLEOTIDE SEQUENCE [LARGE SCALE GENOMIC DNA]</scope>
    <source>
        <strain evidence="10 11">D4M1</strain>
        <plasmid evidence="11">pd4m1b</plasmid>
    </source>
</reference>
<feature type="transmembrane region" description="Helical" evidence="8">
    <location>
        <begin position="260"/>
        <end position="280"/>
    </location>
</feature>
<dbReference type="PANTHER" id="PTHR23517:SF13">
    <property type="entry name" value="MAJOR FACILITATOR SUPERFAMILY MFS_1"/>
    <property type="match status" value="1"/>
</dbReference>
<dbReference type="KEGG" id="ppru:FDP22_21320"/>
<keyword evidence="4 8" id="KW-0812">Transmembrane</keyword>
<dbReference type="GO" id="GO:0022857">
    <property type="term" value="F:transmembrane transporter activity"/>
    <property type="evidence" value="ECO:0007669"/>
    <property type="project" value="InterPro"/>
</dbReference>
<evidence type="ECO:0000256" key="1">
    <source>
        <dbReference type="ARBA" id="ARBA00004651"/>
    </source>
</evidence>
<feature type="transmembrane region" description="Helical" evidence="8">
    <location>
        <begin position="357"/>
        <end position="381"/>
    </location>
</feature>
<evidence type="ECO:0000313" key="11">
    <source>
        <dbReference type="Proteomes" id="UP000305888"/>
    </source>
</evidence>
<dbReference type="PANTHER" id="PTHR23517">
    <property type="entry name" value="RESISTANCE PROTEIN MDTM, PUTATIVE-RELATED-RELATED"/>
    <property type="match status" value="1"/>
</dbReference>
<keyword evidence="6 8" id="KW-0472">Membrane</keyword>
<dbReference type="AlphaFoldDB" id="A0A5B8G130"/>
<feature type="region of interest" description="Disordered" evidence="7">
    <location>
        <begin position="1"/>
        <end position="23"/>
    </location>
</feature>
<feature type="transmembrane region" description="Helical" evidence="8">
    <location>
        <begin position="154"/>
        <end position="175"/>
    </location>
</feature>
<dbReference type="InterPro" id="IPR020846">
    <property type="entry name" value="MFS_dom"/>
</dbReference>
<dbReference type="SUPFAM" id="SSF103473">
    <property type="entry name" value="MFS general substrate transporter"/>
    <property type="match status" value="1"/>
</dbReference>
<feature type="transmembrane region" description="Helical" evidence="8">
    <location>
        <begin position="63"/>
        <end position="83"/>
    </location>
</feature>
<name>A0A5B8G130_9RHOB</name>
<feature type="transmembrane region" description="Helical" evidence="8">
    <location>
        <begin position="387"/>
        <end position="407"/>
    </location>
</feature>
<dbReference type="InterPro" id="IPR011701">
    <property type="entry name" value="MFS"/>
</dbReference>
<dbReference type="InterPro" id="IPR036259">
    <property type="entry name" value="MFS_trans_sf"/>
</dbReference>
<comment type="subcellular location">
    <subcellularLocation>
        <location evidence="1">Cell membrane</location>
        <topology evidence="1">Multi-pass membrane protein</topology>
    </subcellularLocation>
</comment>
<evidence type="ECO:0000256" key="5">
    <source>
        <dbReference type="ARBA" id="ARBA00022989"/>
    </source>
</evidence>
<feature type="compositionally biased region" description="Polar residues" evidence="7">
    <location>
        <begin position="1"/>
        <end position="17"/>
    </location>
</feature>
<geneLocation type="plasmid" evidence="11">
    <name>pd4m1b</name>
</geneLocation>